<protein>
    <submittedName>
        <fullName evidence="1">Type II toxin-antitoxin system HicB family antitoxin</fullName>
    </submittedName>
</protein>
<dbReference type="EMBL" id="CP028843">
    <property type="protein sequence ID" value="AWB24895.1"/>
    <property type="molecule type" value="Genomic_DNA"/>
</dbReference>
<evidence type="ECO:0000313" key="2">
    <source>
        <dbReference type="Proteomes" id="UP000244755"/>
    </source>
</evidence>
<dbReference type="SUPFAM" id="SSF143100">
    <property type="entry name" value="TTHA1013/TTHA0281-like"/>
    <property type="match status" value="1"/>
</dbReference>
<name>A0A2R4WTP2_9HYPH</name>
<dbReference type="OrthoDB" id="5297106at2"/>
<organism evidence="1 2">
    <name type="scientific">Methylobacterium currus</name>
    <dbReference type="NCBI Taxonomy" id="2051553"/>
    <lineage>
        <taxon>Bacteria</taxon>
        <taxon>Pseudomonadati</taxon>
        <taxon>Pseudomonadota</taxon>
        <taxon>Alphaproteobacteria</taxon>
        <taxon>Hyphomicrobiales</taxon>
        <taxon>Methylobacteriaceae</taxon>
        <taxon>Methylobacterium</taxon>
    </lineage>
</organism>
<dbReference type="KEGG" id="mee:DA075_15230"/>
<proteinExistence type="predicted"/>
<keyword evidence="2" id="KW-1185">Reference proteome</keyword>
<dbReference type="InterPro" id="IPR008651">
    <property type="entry name" value="Uncharacterised_HicB"/>
</dbReference>
<gene>
    <name evidence="1" type="ORF">DA075_15230</name>
</gene>
<dbReference type="InterPro" id="IPR035069">
    <property type="entry name" value="TTHA1013/TTHA0281-like"/>
</dbReference>
<sequence>MHHGPYQAVVESDDEAGLFHGETVNLRDGVTFQGRSVDELKQALAESIDDYVAFCRARGEEPGEPFSGHLVVRVDPKTHKAAASAAQRAGITLETWVARMLDAATA</sequence>
<evidence type="ECO:0000313" key="1">
    <source>
        <dbReference type="EMBL" id="AWB24895.1"/>
    </source>
</evidence>
<accession>A0A2R4WTP2</accession>
<dbReference type="Pfam" id="PF05534">
    <property type="entry name" value="HicB"/>
    <property type="match status" value="1"/>
</dbReference>
<dbReference type="AlphaFoldDB" id="A0A2R4WTP2"/>
<dbReference type="Proteomes" id="UP000244755">
    <property type="component" value="Chromosome 1"/>
</dbReference>
<reference evidence="1 2" key="1">
    <citation type="submission" date="2018-04" db="EMBL/GenBank/DDBJ databases">
        <title>Methylobacterium sp. PR1016A genome.</title>
        <authorList>
            <person name="Park W."/>
        </authorList>
    </citation>
    <scope>NUCLEOTIDE SEQUENCE [LARGE SCALE GENOMIC DNA]</scope>
    <source>
        <strain evidence="1 2">PR1016A</strain>
    </source>
</reference>